<evidence type="ECO:0000313" key="2">
    <source>
        <dbReference type="Proteomes" id="UP000198427"/>
    </source>
</evidence>
<organism evidence="1 2">
    <name type="scientific">Prevotella jejuni</name>
    <dbReference type="NCBI Taxonomy" id="1177574"/>
    <lineage>
        <taxon>Bacteria</taxon>
        <taxon>Pseudomonadati</taxon>
        <taxon>Bacteroidota</taxon>
        <taxon>Bacteroidia</taxon>
        <taxon>Bacteroidales</taxon>
        <taxon>Prevotellaceae</taxon>
        <taxon>Prevotella</taxon>
    </lineage>
</organism>
<dbReference type="Proteomes" id="UP000198427">
    <property type="component" value="Unassembled WGS sequence"/>
</dbReference>
<sequence>MNYTISPETSEKSRFLGNKVYCRMVEDEGIVSSN</sequence>
<comment type="caution">
    <text evidence="1">The sequence shown here is derived from an EMBL/GenBank/DDBJ whole genome shotgun (WGS) entry which is preliminary data.</text>
</comment>
<gene>
    <name evidence="1" type="ORF">SAMN06265364_1383</name>
</gene>
<accession>A0AA94S131</accession>
<proteinExistence type="predicted"/>
<reference evidence="1 2" key="1">
    <citation type="submission" date="2017-06" db="EMBL/GenBank/DDBJ databases">
        <authorList>
            <person name="Varghese N."/>
            <person name="Submissions S."/>
        </authorList>
    </citation>
    <scope>NUCLEOTIDE SEQUENCE [LARGE SCALE GENOMIC DNA]</scope>
    <source>
        <strain evidence="1 2">DSM 26989</strain>
    </source>
</reference>
<evidence type="ECO:0000313" key="1">
    <source>
        <dbReference type="EMBL" id="SNS08443.1"/>
    </source>
</evidence>
<dbReference type="EMBL" id="FZNZ01000038">
    <property type="protein sequence ID" value="SNS08443.1"/>
    <property type="molecule type" value="Genomic_DNA"/>
</dbReference>
<keyword evidence="2" id="KW-1185">Reference proteome</keyword>
<dbReference type="AlphaFoldDB" id="A0AA94S131"/>
<name>A0AA94S131_9BACT</name>
<protein>
    <submittedName>
        <fullName evidence="1">Uncharacterized protein</fullName>
    </submittedName>
</protein>